<dbReference type="InterPro" id="IPR016195">
    <property type="entry name" value="Pol/histidinol_Pase-like"/>
</dbReference>
<comment type="catalytic activity">
    <reaction evidence="8">
        <text>Couples ATP hydrolysis with the unwinding of duplex DNA by translocating in the 3'-5' direction.</text>
        <dbReference type="EC" id="5.6.2.4"/>
    </reaction>
</comment>
<evidence type="ECO:0000256" key="1">
    <source>
        <dbReference type="ARBA" id="ARBA00009922"/>
    </source>
</evidence>
<keyword evidence="5 11" id="KW-0067">ATP-binding</keyword>
<evidence type="ECO:0000256" key="4">
    <source>
        <dbReference type="ARBA" id="ARBA00022806"/>
    </source>
</evidence>
<dbReference type="InterPro" id="IPR027417">
    <property type="entry name" value="P-loop_NTPase"/>
</dbReference>
<dbReference type="InterPro" id="IPR000212">
    <property type="entry name" value="DNA_helicase_UvrD/REP"/>
</dbReference>
<evidence type="ECO:0000256" key="10">
    <source>
        <dbReference type="ARBA" id="ARBA00048988"/>
    </source>
</evidence>
<comment type="similarity">
    <text evidence="1">Belongs to the helicase family. UvrD subfamily.</text>
</comment>
<dbReference type="InterPro" id="IPR014017">
    <property type="entry name" value="DNA_helicase_UvrD-like_C"/>
</dbReference>
<feature type="domain" description="UvrD-like helicase C-terminal" evidence="14">
    <location>
        <begin position="732"/>
        <end position="974"/>
    </location>
</feature>
<keyword evidence="16" id="KW-1185">Reference proteome</keyword>
<dbReference type="EMBL" id="VIRV01000002">
    <property type="protein sequence ID" value="MBY0757983.1"/>
    <property type="molecule type" value="Genomic_DNA"/>
</dbReference>
<dbReference type="CDD" id="cd18807">
    <property type="entry name" value="SF1_C_UvrD"/>
    <property type="match status" value="1"/>
</dbReference>
<evidence type="ECO:0000256" key="9">
    <source>
        <dbReference type="ARBA" id="ARBA00034808"/>
    </source>
</evidence>
<dbReference type="PANTHER" id="PTHR11070:SF2">
    <property type="entry name" value="ATP-DEPENDENT DNA HELICASE SRS2"/>
    <property type="match status" value="1"/>
</dbReference>
<dbReference type="Pfam" id="PF00580">
    <property type="entry name" value="UvrD-helicase"/>
    <property type="match status" value="1"/>
</dbReference>
<dbReference type="Gene3D" id="3.40.50.300">
    <property type="entry name" value="P-loop containing nucleotide triphosphate hydrolases"/>
    <property type="match status" value="3"/>
</dbReference>
<evidence type="ECO:0000256" key="2">
    <source>
        <dbReference type="ARBA" id="ARBA00022741"/>
    </source>
</evidence>
<dbReference type="PROSITE" id="PS51198">
    <property type="entry name" value="UVRD_HELICASE_ATP_BIND"/>
    <property type="match status" value="1"/>
</dbReference>
<name>A0ABS7L4W9_9FIRM</name>
<evidence type="ECO:0000256" key="12">
    <source>
        <dbReference type="SAM" id="MobiDB-lite"/>
    </source>
</evidence>
<dbReference type="Gene3D" id="1.10.10.160">
    <property type="match status" value="1"/>
</dbReference>
<dbReference type="PROSITE" id="PS51217">
    <property type="entry name" value="UVRD_HELICASE_CTER"/>
    <property type="match status" value="1"/>
</dbReference>
<protein>
    <recommendedName>
        <fullName evidence="9">DNA 3'-5' helicase</fullName>
        <ecNumber evidence="9">5.6.2.4</ecNumber>
    </recommendedName>
</protein>
<evidence type="ECO:0000256" key="11">
    <source>
        <dbReference type="PROSITE-ProRule" id="PRU00560"/>
    </source>
</evidence>
<dbReference type="PANTHER" id="PTHR11070">
    <property type="entry name" value="UVRD / RECB / PCRA DNA HELICASE FAMILY MEMBER"/>
    <property type="match status" value="1"/>
</dbReference>
<gene>
    <name evidence="15" type="ORF">FLB61_02535</name>
</gene>
<dbReference type="SUPFAM" id="SSF89550">
    <property type="entry name" value="PHP domain-like"/>
    <property type="match status" value="1"/>
</dbReference>
<dbReference type="InterPro" id="IPR014016">
    <property type="entry name" value="UvrD-like_ATP-bd"/>
</dbReference>
<dbReference type="Gene3D" id="1.10.486.10">
    <property type="entry name" value="PCRA, domain 4"/>
    <property type="match status" value="2"/>
</dbReference>
<evidence type="ECO:0000259" key="13">
    <source>
        <dbReference type="PROSITE" id="PS51198"/>
    </source>
</evidence>
<evidence type="ECO:0000313" key="15">
    <source>
        <dbReference type="EMBL" id="MBY0757983.1"/>
    </source>
</evidence>
<accession>A0ABS7L4W9</accession>
<dbReference type="Gene3D" id="3.20.20.140">
    <property type="entry name" value="Metal-dependent hydrolases"/>
    <property type="match status" value="1"/>
</dbReference>
<dbReference type="InterPro" id="IPR013986">
    <property type="entry name" value="DExx_box_DNA_helicase_dom_sf"/>
</dbReference>
<reference evidence="15 16" key="1">
    <citation type="journal article" date="2020" name="New Microbes New Infect">
        <title>Sellimonas caecigallum sp. nov., description and genome sequence of a new member of the Sellimonas genus isolated from the cecum of feral chicken.</title>
        <authorList>
            <person name="Wongkuna S."/>
            <person name="Ghimire S."/>
            <person name="Antony L."/>
            <person name="Chankhamhaengdecha S."/>
            <person name="Janvilisri T."/>
            <person name="Scaria J."/>
        </authorList>
    </citation>
    <scope>NUCLEOTIDE SEQUENCE [LARGE SCALE GENOMIC DNA]</scope>
    <source>
        <strain evidence="15 16">SW451</strain>
    </source>
</reference>
<keyword evidence="3 11" id="KW-0378">Hydrolase</keyword>
<dbReference type="Pfam" id="PF13361">
    <property type="entry name" value="UvrD_C"/>
    <property type="match status" value="2"/>
</dbReference>
<sequence>MTYIADLHIHSRYSRATSKDGTPEHLDLWARRKGIHIVGSGDFTHPAWREELKEKLMPAEDGLYVLKPEYRIQDGSIADTMIPRFVITGEISSIYKQGGKVRKVHSLIVLPGIEEAEILSEKLAGIGNIHSDGRPILGLSCHDLLEILLETVRGAMFVPAHIWTPHFSMFGAFSGFDSVEECFLDLSSHIHAVETGLSSDPPMNWRVSALDRYQLISNSDAHSPSKLGREANLLDIELSYEGLRKAIEEGDGLCGTIEFFPEEGKYHLDGHRKCGLCLTPAETEKYNGICPVCGKKITVGVSHRVEQLADRQEGFVRKDAKVYENLMPLPEVIGTSLGYSPASVKVQKEYTNLLKHLGAEFDILRTIPEEEIRSVSGGMIAEGIRRLREGKAEKIPGFDGEYGTIRLFRPDERENLKGQMDFFGMLGLQMQRNTKNKEEEETAEGKKDLYCDEKQLDIESSMPEACAEIPGLNLEQCEAVRAAESNIAVIAGPGTGKTKTLVSRIVYLLEHRKIKASEITAVTFTNQAAREMRERIQTELAKDRRIGKMQIGTFHSICLQFLKNQGLDVFLADEEERKEIAKEIIAEYGLSIRPDMFLNEVSMWKTHRGQKEHCEKEEAFSDYEKRKKEKGRMDFDDLLLETLRMIQEKEVGEGWGKPFRYLLVDEFQDISPVQYELIKVWNRAGRELFVIGDPDQAIYGFRGADEKCFERLRKDFKNLKEIRLKENYRSTPEILRAAQDVISENPGKDRTLHSNQNEGVPVRMIETKGKMGEAIFIAKEINRLVGGVGMLEAHNDLGNRQGKQVRGFSDIAVLYRTHRQAELLEKTLKTEGIPYQIAGRESFLEKEEVRGSISFFKYLENPDDDYAKEESVRLLWKDELHPISEEILKKTKEKYEKNYKKQKPKKFMETWIDDMNLKKSDSMQKLTGMAVCYRTMPEFLNALELGVESDLRRCAEHEYTSETVTLMTLHGSKGLEFPVTIICGVEEGTIPLESENYTTNEEEERRLLYVGMTRAKKELIMTKSGKESIFTKKLDEKTVKKEIAPGKKKPKEQYHQMSLFE</sequence>
<proteinExistence type="inferred from homology"/>
<evidence type="ECO:0000256" key="7">
    <source>
        <dbReference type="ARBA" id="ARBA00023235"/>
    </source>
</evidence>
<comment type="catalytic activity">
    <reaction evidence="10">
        <text>ATP + H2O = ADP + phosphate + H(+)</text>
        <dbReference type="Rhea" id="RHEA:13065"/>
        <dbReference type="ChEBI" id="CHEBI:15377"/>
        <dbReference type="ChEBI" id="CHEBI:15378"/>
        <dbReference type="ChEBI" id="CHEBI:30616"/>
        <dbReference type="ChEBI" id="CHEBI:43474"/>
        <dbReference type="ChEBI" id="CHEBI:456216"/>
        <dbReference type="EC" id="5.6.2.4"/>
    </reaction>
</comment>
<keyword evidence="4 11" id="KW-0347">Helicase</keyword>
<evidence type="ECO:0000313" key="16">
    <source>
        <dbReference type="Proteomes" id="UP000779049"/>
    </source>
</evidence>
<dbReference type="CDD" id="cd17932">
    <property type="entry name" value="DEXQc_UvrD"/>
    <property type="match status" value="1"/>
</dbReference>
<evidence type="ECO:0000259" key="14">
    <source>
        <dbReference type="PROSITE" id="PS51217"/>
    </source>
</evidence>
<evidence type="ECO:0000256" key="6">
    <source>
        <dbReference type="ARBA" id="ARBA00023125"/>
    </source>
</evidence>
<evidence type="ECO:0000256" key="8">
    <source>
        <dbReference type="ARBA" id="ARBA00034617"/>
    </source>
</evidence>
<dbReference type="SUPFAM" id="SSF52540">
    <property type="entry name" value="P-loop containing nucleoside triphosphate hydrolases"/>
    <property type="match status" value="1"/>
</dbReference>
<feature type="domain" description="UvrD-like helicase ATP-binding" evidence="13">
    <location>
        <begin position="470"/>
        <end position="731"/>
    </location>
</feature>
<comment type="caution">
    <text evidence="15">The sequence shown here is derived from an EMBL/GenBank/DDBJ whole genome shotgun (WGS) entry which is preliminary data.</text>
</comment>
<feature type="binding site" evidence="11">
    <location>
        <begin position="491"/>
        <end position="498"/>
    </location>
    <ligand>
        <name>ATP</name>
        <dbReference type="ChEBI" id="CHEBI:30616"/>
    </ligand>
</feature>
<keyword evidence="2 11" id="KW-0547">Nucleotide-binding</keyword>
<keyword evidence="7" id="KW-0413">Isomerase</keyword>
<organism evidence="15 16">
    <name type="scientific">Sellimonas caecigallum</name>
    <dbReference type="NCBI Taxonomy" id="2592333"/>
    <lineage>
        <taxon>Bacteria</taxon>
        <taxon>Bacillati</taxon>
        <taxon>Bacillota</taxon>
        <taxon>Clostridia</taxon>
        <taxon>Lachnospirales</taxon>
        <taxon>Lachnospiraceae</taxon>
        <taxon>Sellimonas</taxon>
    </lineage>
</organism>
<dbReference type="Proteomes" id="UP000779049">
    <property type="component" value="Unassembled WGS sequence"/>
</dbReference>
<evidence type="ECO:0000256" key="3">
    <source>
        <dbReference type="ARBA" id="ARBA00022801"/>
    </source>
</evidence>
<evidence type="ECO:0000256" key="5">
    <source>
        <dbReference type="ARBA" id="ARBA00022840"/>
    </source>
</evidence>
<dbReference type="RefSeq" id="WP_221919317.1">
    <property type="nucleotide sequence ID" value="NZ_CP173660.1"/>
</dbReference>
<feature type="region of interest" description="Disordered" evidence="12">
    <location>
        <begin position="1041"/>
        <end position="1061"/>
    </location>
</feature>
<keyword evidence="6" id="KW-0238">DNA-binding</keyword>
<dbReference type="EC" id="5.6.2.4" evidence="9"/>
<dbReference type="CDD" id="cd19067">
    <property type="entry name" value="PfuEndoQ-like"/>
    <property type="match status" value="1"/>
</dbReference>